<dbReference type="OrthoDB" id="16520at2759"/>
<dbReference type="SUPFAM" id="SSF82171">
    <property type="entry name" value="DPP6 N-terminal domain-like"/>
    <property type="match status" value="1"/>
</dbReference>
<feature type="region of interest" description="Disordered" evidence="4">
    <location>
        <begin position="73"/>
        <end position="135"/>
    </location>
</feature>
<keyword evidence="1" id="KW-0378">Hydrolase</keyword>
<organism evidence="7 8">
    <name type="scientific">Psilocybe cf. subviscida</name>
    <dbReference type="NCBI Taxonomy" id="2480587"/>
    <lineage>
        <taxon>Eukaryota</taxon>
        <taxon>Fungi</taxon>
        <taxon>Dikarya</taxon>
        <taxon>Basidiomycota</taxon>
        <taxon>Agaricomycotina</taxon>
        <taxon>Agaricomycetes</taxon>
        <taxon>Agaricomycetidae</taxon>
        <taxon>Agaricales</taxon>
        <taxon>Agaricineae</taxon>
        <taxon>Strophariaceae</taxon>
        <taxon>Psilocybe</taxon>
    </lineage>
</organism>
<sequence>MGPGFRRGIVNGPIVSFVKYHRLGCFPPQRLVVFDMPSRDAPYSDNPTTPHPNTEMRSAGLVDPLVTRPRVYYGEGQFDPPSSDDDDTDEDGGFAQRHSVDDLGDDTESVSLLSASKVGPAPLSPGRAERGNMSPRLSPVVQKHVTSVRLLAIVLISLVSLSAIIGIVAGFMYQGTAYHRTAGQKHITMDHIFNGTFYASQPSVNWVAEAGDGVFSLQENGFIKLVDLKSNSTKELVVETDIQNESGRPIAIYGWRLSVDMKYLLVKTDYMKQWRHSGFSNYYVHNIEAKTTHPIIPPTFPSKTAYATWSPTGNAIAFVTDNDLYILPSAAPETAPIRVTTTGNSSLFHGVPDWVYEEEVFSANYALWWSPDSQKVAFLTLDETAVPEFKFPIYNPTENSDAVIPYTNDVVMKYPKPGYNNPLVTVQIFDLGNYLEAHESGHGTLVDEQTLRLDWEQRHSPDNSIVTEVAWVGNTSLIVKEVNRNADDGNVVLFDLSAPNFYQRGVGKVVRKLGTNGEQGDKGWIEHEQNIHSVPDNFASFAGSNAYLDIVPTPEGYNHIALFSPADSSTPRFLTKGDWEVTGGIAGVNAKKGLVYFLAATPSTERHLYSVPIPITSSGPDEKIPEPQALTDVTKSSFYSSSFSPEAGFYVLSYQGPSTPWTKVLDTDKLDYEFTLETNPVLHNATLEYESANVLHTTFTNDGFGMSLIGLSPPNFYLKKRADVYGRTQCEGNQAAEDG</sequence>
<dbReference type="InterPro" id="IPR050278">
    <property type="entry name" value="Serine_Prot_S9B/DPPIV"/>
</dbReference>
<name>A0A8H5B5P3_9AGAR</name>
<dbReference type="PANTHER" id="PTHR11731">
    <property type="entry name" value="PROTEASE FAMILY S9B,C DIPEPTIDYL-PEPTIDASE IV-RELATED"/>
    <property type="match status" value="1"/>
</dbReference>
<evidence type="ECO:0000256" key="4">
    <source>
        <dbReference type="SAM" id="MobiDB-lite"/>
    </source>
</evidence>
<dbReference type="GO" id="GO:0006508">
    <property type="term" value="P:proteolysis"/>
    <property type="evidence" value="ECO:0007669"/>
    <property type="project" value="InterPro"/>
</dbReference>
<keyword evidence="3" id="KW-0325">Glycoprotein</keyword>
<keyword evidence="8" id="KW-1185">Reference proteome</keyword>
<evidence type="ECO:0000259" key="6">
    <source>
        <dbReference type="Pfam" id="PF00930"/>
    </source>
</evidence>
<evidence type="ECO:0000256" key="2">
    <source>
        <dbReference type="ARBA" id="ARBA00022825"/>
    </source>
</evidence>
<evidence type="ECO:0000256" key="3">
    <source>
        <dbReference type="ARBA" id="ARBA00023180"/>
    </source>
</evidence>
<evidence type="ECO:0000313" key="8">
    <source>
        <dbReference type="Proteomes" id="UP000567179"/>
    </source>
</evidence>
<feature type="compositionally biased region" description="Acidic residues" evidence="4">
    <location>
        <begin position="82"/>
        <end position="92"/>
    </location>
</feature>
<feature type="compositionally biased region" description="Polar residues" evidence="4">
    <location>
        <begin position="45"/>
        <end position="56"/>
    </location>
</feature>
<keyword evidence="5" id="KW-0812">Transmembrane</keyword>
<dbReference type="GO" id="GO:0004177">
    <property type="term" value="F:aminopeptidase activity"/>
    <property type="evidence" value="ECO:0007669"/>
    <property type="project" value="UniProtKB-KW"/>
</dbReference>
<accession>A0A8H5B5P3</accession>
<dbReference type="Gene3D" id="2.140.10.30">
    <property type="entry name" value="Dipeptidylpeptidase IV, N-terminal domain"/>
    <property type="match status" value="1"/>
</dbReference>
<dbReference type="Pfam" id="PF00930">
    <property type="entry name" value="DPPIV_N"/>
    <property type="match status" value="1"/>
</dbReference>
<dbReference type="InterPro" id="IPR002469">
    <property type="entry name" value="Peptidase_S9B_N"/>
</dbReference>
<comment type="caution">
    <text evidence="7">The sequence shown here is derived from an EMBL/GenBank/DDBJ whole genome shotgun (WGS) entry which is preliminary data.</text>
</comment>
<dbReference type="Proteomes" id="UP000567179">
    <property type="component" value="Unassembled WGS sequence"/>
</dbReference>
<keyword evidence="1" id="KW-0031">Aminopeptidase</keyword>
<dbReference type="GO" id="GO:0008236">
    <property type="term" value="F:serine-type peptidase activity"/>
    <property type="evidence" value="ECO:0007669"/>
    <property type="project" value="UniProtKB-KW"/>
</dbReference>
<feature type="region of interest" description="Disordered" evidence="4">
    <location>
        <begin position="42"/>
        <end position="61"/>
    </location>
</feature>
<keyword evidence="1" id="KW-0645">Protease</keyword>
<keyword evidence="2" id="KW-0720">Serine protease</keyword>
<keyword evidence="5" id="KW-1133">Transmembrane helix</keyword>
<dbReference type="EMBL" id="JAACJJ010000042">
    <property type="protein sequence ID" value="KAF5316741.1"/>
    <property type="molecule type" value="Genomic_DNA"/>
</dbReference>
<keyword evidence="5" id="KW-0472">Membrane</keyword>
<gene>
    <name evidence="7" type="ORF">D9619_006774</name>
</gene>
<proteinExistence type="predicted"/>
<evidence type="ECO:0000313" key="7">
    <source>
        <dbReference type="EMBL" id="KAF5316741.1"/>
    </source>
</evidence>
<dbReference type="AlphaFoldDB" id="A0A8H5B5P3"/>
<evidence type="ECO:0000256" key="1">
    <source>
        <dbReference type="ARBA" id="ARBA00022438"/>
    </source>
</evidence>
<protein>
    <recommendedName>
        <fullName evidence="6">Dipeptidylpeptidase IV N-terminal domain-containing protein</fullName>
    </recommendedName>
</protein>
<feature type="domain" description="Dipeptidylpeptidase IV N-terminal" evidence="6">
    <location>
        <begin position="259"/>
        <end position="661"/>
    </location>
</feature>
<reference evidence="7 8" key="1">
    <citation type="journal article" date="2020" name="ISME J.">
        <title>Uncovering the hidden diversity of litter-decomposition mechanisms in mushroom-forming fungi.</title>
        <authorList>
            <person name="Floudas D."/>
            <person name="Bentzer J."/>
            <person name="Ahren D."/>
            <person name="Johansson T."/>
            <person name="Persson P."/>
            <person name="Tunlid A."/>
        </authorList>
    </citation>
    <scope>NUCLEOTIDE SEQUENCE [LARGE SCALE GENOMIC DNA]</scope>
    <source>
        <strain evidence="7 8">CBS 101986</strain>
    </source>
</reference>
<dbReference type="GO" id="GO:0005886">
    <property type="term" value="C:plasma membrane"/>
    <property type="evidence" value="ECO:0007669"/>
    <property type="project" value="TreeGrafter"/>
</dbReference>
<feature type="transmembrane region" description="Helical" evidence="5">
    <location>
        <begin position="150"/>
        <end position="173"/>
    </location>
</feature>
<dbReference type="PANTHER" id="PTHR11731:SF200">
    <property type="entry name" value="DIPEPTIDYL PEPTIDASE 10, ISOFORM B"/>
    <property type="match status" value="1"/>
</dbReference>
<evidence type="ECO:0000256" key="5">
    <source>
        <dbReference type="SAM" id="Phobius"/>
    </source>
</evidence>
<dbReference type="GO" id="GO:0008239">
    <property type="term" value="F:dipeptidyl-peptidase activity"/>
    <property type="evidence" value="ECO:0007669"/>
    <property type="project" value="TreeGrafter"/>
</dbReference>